<protein>
    <submittedName>
        <fullName evidence="2">Uncharacterized protein</fullName>
    </submittedName>
</protein>
<name>A0A1F6YHX3_9BACT</name>
<evidence type="ECO:0000313" key="3">
    <source>
        <dbReference type="Proteomes" id="UP000179274"/>
    </source>
</evidence>
<sequence length="76" mass="8964">MAKRRKAMNDDFSDYLDKQSSRNQRRLNKEIDAMLANDSRWQAPDWRAKHRRQYLSGFLAGVIIAIIVALLVHFVF</sequence>
<keyword evidence="1" id="KW-0472">Membrane</keyword>
<organism evidence="2 3">
    <name type="scientific">Candidatus Nomurabacteria bacterium RIFOXYA1_FULL_35_17</name>
    <dbReference type="NCBI Taxonomy" id="1801798"/>
    <lineage>
        <taxon>Bacteria</taxon>
        <taxon>Candidatus Nomuraibacteriota</taxon>
    </lineage>
</organism>
<feature type="transmembrane region" description="Helical" evidence="1">
    <location>
        <begin position="54"/>
        <end position="75"/>
    </location>
</feature>
<dbReference type="EMBL" id="MFVW01000029">
    <property type="protein sequence ID" value="OGJ05890.1"/>
    <property type="molecule type" value="Genomic_DNA"/>
</dbReference>
<gene>
    <name evidence="2" type="ORF">A2192_01440</name>
</gene>
<accession>A0A1F6YHX3</accession>
<proteinExistence type="predicted"/>
<dbReference type="AlphaFoldDB" id="A0A1F6YHX3"/>
<evidence type="ECO:0000313" key="2">
    <source>
        <dbReference type="EMBL" id="OGJ05890.1"/>
    </source>
</evidence>
<keyword evidence="1" id="KW-0812">Transmembrane</keyword>
<comment type="caution">
    <text evidence="2">The sequence shown here is derived from an EMBL/GenBank/DDBJ whole genome shotgun (WGS) entry which is preliminary data.</text>
</comment>
<dbReference type="Proteomes" id="UP000179274">
    <property type="component" value="Unassembled WGS sequence"/>
</dbReference>
<evidence type="ECO:0000256" key="1">
    <source>
        <dbReference type="SAM" id="Phobius"/>
    </source>
</evidence>
<keyword evidence="1" id="KW-1133">Transmembrane helix</keyword>
<reference evidence="2 3" key="1">
    <citation type="journal article" date="2016" name="Nat. Commun.">
        <title>Thousands of microbial genomes shed light on interconnected biogeochemical processes in an aquifer system.</title>
        <authorList>
            <person name="Anantharaman K."/>
            <person name="Brown C.T."/>
            <person name="Hug L.A."/>
            <person name="Sharon I."/>
            <person name="Castelle C.J."/>
            <person name="Probst A.J."/>
            <person name="Thomas B.C."/>
            <person name="Singh A."/>
            <person name="Wilkins M.J."/>
            <person name="Karaoz U."/>
            <person name="Brodie E.L."/>
            <person name="Williams K.H."/>
            <person name="Hubbard S.S."/>
            <person name="Banfield J.F."/>
        </authorList>
    </citation>
    <scope>NUCLEOTIDE SEQUENCE [LARGE SCALE GENOMIC DNA]</scope>
</reference>